<feature type="repeat" description="TPR" evidence="3">
    <location>
        <begin position="950"/>
        <end position="983"/>
    </location>
</feature>
<protein>
    <submittedName>
        <fullName evidence="4">Uncharacterized protein</fullName>
    </submittedName>
</protein>
<keyword evidence="2 3" id="KW-0802">TPR repeat</keyword>
<dbReference type="InterPro" id="IPR011990">
    <property type="entry name" value="TPR-like_helical_dom_sf"/>
</dbReference>
<dbReference type="Gene3D" id="3.90.176.10">
    <property type="entry name" value="Toxin ADP-ribosyltransferase, Chain A, domain 1"/>
    <property type="match status" value="1"/>
</dbReference>
<feature type="repeat" description="TPR" evidence="3">
    <location>
        <begin position="701"/>
        <end position="734"/>
    </location>
</feature>
<keyword evidence="1" id="KW-0677">Repeat</keyword>
<feature type="repeat" description="TPR" evidence="3">
    <location>
        <begin position="532"/>
        <end position="565"/>
    </location>
</feature>
<feature type="repeat" description="TPR" evidence="3">
    <location>
        <begin position="490"/>
        <end position="523"/>
    </location>
</feature>
<dbReference type="Proteomes" id="UP000663860">
    <property type="component" value="Unassembled WGS sequence"/>
</dbReference>
<dbReference type="SUPFAM" id="SSF48452">
    <property type="entry name" value="TPR-like"/>
    <property type="match status" value="4"/>
</dbReference>
<dbReference type="InterPro" id="IPR019734">
    <property type="entry name" value="TPR_rpt"/>
</dbReference>
<evidence type="ECO:0000256" key="2">
    <source>
        <dbReference type="ARBA" id="ARBA00022803"/>
    </source>
</evidence>
<dbReference type="PROSITE" id="PS51996">
    <property type="entry name" value="TR_MART"/>
    <property type="match status" value="1"/>
</dbReference>
<dbReference type="Pfam" id="PF13374">
    <property type="entry name" value="TPR_10"/>
    <property type="match status" value="1"/>
</dbReference>
<evidence type="ECO:0000256" key="3">
    <source>
        <dbReference type="PROSITE-ProRule" id="PRU00339"/>
    </source>
</evidence>
<evidence type="ECO:0000313" key="4">
    <source>
        <dbReference type="EMBL" id="CAF0767287.1"/>
    </source>
</evidence>
<comment type="caution">
    <text evidence="4">The sequence shown here is derived from an EMBL/GenBank/DDBJ whole genome shotgun (WGS) entry which is preliminary data.</text>
</comment>
<name>A0A813QHP5_9BILA</name>
<dbReference type="EMBL" id="CAJNOE010000029">
    <property type="protein sequence ID" value="CAF0767287.1"/>
    <property type="molecule type" value="Genomic_DNA"/>
</dbReference>
<dbReference type="SUPFAM" id="SSF56399">
    <property type="entry name" value="ADP-ribosylation"/>
    <property type="match status" value="1"/>
</dbReference>
<sequence length="1093" mass="129545">MENKMDGNEQQTYIEDEETIIIICFGPNNEFNDHIEDLKQQINDSVIFYSELELCINFIKSIEDTTIFLIISPSSISQFNNFNQIKNIFLFDESNNSNEYLSFDDLKLIGIYDKFDLLLSAIKKQINLIEKKMSRCCFFDQIQYENKDLSKQSNSFLWHQLFPDVLLHLSFDQQIKKQNIDIDQSILEQFSWINDYEPNEAVRLFMKYPSLREFINKALKNEDIKQLYMLRYFLRDLIRNLQFSKENRIVYRKMIISRSEFNQIQEHNGKLIMMKEFLTANTDRSSCYTSSTKQISVLFEIELNENSIFADLELSNQETILFNLNSTFRIDNIQQQNDQLWIIKLISVNDGQRIKQKYIDDTRRQFEDLSISIIFGKLICDMSQWNQSQTYFEYLLNNYSHKEDLAWIEHGLGQAYHWKGEWNESRIYYDRSYERIMKNEPVRIKDSAVILSDIGKILYLQGQIEESFNFHQKALAIRMKYYSPYHPHIAISLYNIGLIFRMRQKQDEALVFFQQALLIQEKYYDSFHVDMGTSLTRIASCLTKEERYDEARNYYQRALAIYEKYYPLGHASVAFTLSCMSYMFYVQDKYNESFTFVQQAMIMQKRFYPNGHIDIATSLVDMGNLEYGRKNYDKSLKMCDQGLLMFRKLNLSNHILAVGVLENIGNTQLDEKDDYDKALDYHQQALNILEKYYPSYLARIADILSSMGDAFFRQQRFDEALDSYHRSINLLKEYYSSNHVETISFLRNYDNILENDEFIKYHEQVLISRKENGTTQGNTCIGISFNRVSHICLKQNQFSEAFDFAQQSITFTEKSNPTDYTRIADNLSNISEALMYQNKFDEAFDFEQKALNILKIHCPTKIIKIIESLNQMGNLQRKQGKNNEAHDLFQEVLTIYEKNSSSLEADIPFALMSIGRIKYKERNFDESLNYYYRAANVLKEVFCTDYRRITDSLYWVGRNYYKKQCYDRAIEFYEQCLRIEEANSIPKQLTIGKFLEDLSDIKQIQLQYESSLAYELNCLLMREKVLPPDHQDIGKNLSDIGLCYEHLNQRKLALGYYERALVVYKQCPLATDNRRTIESKIEELSMEMNQLNI</sequence>
<proteinExistence type="predicted"/>
<dbReference type="PANTHER" id="PTHR45641">
    <property type="entry name" value="TETRATRICOPEPTIDE REPEAT PROTEIN (AFU_ORTHOLOGUE AFUA_6G03870)"/>
    <property type="match status" value="1"/>
</dbReference>
<dbReference type="SMART" id="SM00028">
    <property type="entry name" value="TPR"/>
    <property type="match status" value="14"/>
</dbReference>
<dbReference type="AlphaFoldDB" id="A0A813QHP5"/>
<organism evidence="4 5">
    <name type="scientific">Adineta steineri</name>
    <dbReference type="NCBI Taxonomy" id="433720"/>
    <lineage>
        <taxon>Eukaryota</taxon>
        <taxon>Metazoa</taxon>
        <taxon>Spiralia</taxon>
        <taxon>Gnathifera</taxon>
        <taxon>Rotifera</taxon>
        <taxon>Eurotatoria</taxon>
        <taxon>Bdelloidea</taxon>
        <taxon>Adinetida</taxon>
        <taxon>Adinetidae</taxon>
        <taxon>Adineta</taxon>
    </lineage>
</organism>
<dbReference type="PROSITE" id="PS50005">
    <property type="entry name" value="TPR"/>
    <property type="match status" value="5"/>
</dbReference>
<dbReference type="Pfam" id="PF13424">
    <property type="entry name" value="TPR_12"/>
    <property type="match status" value="3"/>
</dbReference>
<feature type="repeat" description="TPR" evidence="3">
    <location>
        <begin position="866"/>
        <end position="899"/>
    </location>
</feature>
<reference evidence="4" key="1">
    <citation type="submission" date="2021-02" db="EMBL/GenBank/DDBJ databases">
        <authorList>
            <person name="Nowell W R."/>
        </authorList>
    </citation>
    <scope>NUCLEOTIDE SEQUENCE</scope>
</reference>
<evidence type="ECO:0000256" key="1">
    <source>
        <dbReference type="ARBA" id="ARBA00022737"/>
    </source>
</evidence>
<accession>A0A813QHP5</accession>
<gene>
    <name evidence="4" type="ORF">IZO911_LOCUS5070</name>
</gene>
<dbReference type="PANTHER" id="PTHR45641:SF19">
    <property type="entry name" value="NEPHROCYSTIN-3"/>
    <property type="match status" value="1"/>
</dbReference>
<dbReference type="Gene3D" id="1.25.40.10">
    <property type="entry name" value="Tetratricopeptide repeat domain"/>
    <property type="match status" value="4"/>
</dbReference>
<evidence type="ECO:0000313" key="5">
    <source>
        <dbReference type="Proteomes" id="UP000663860"/>
    </source>
</evidence>
<dbReference type="Pfam" id="PF13181">
    <property type="entry name" value="TPR_8"/>
    <property type="match status" value="1"/>
</dbReference>